<comment type="catalytic activity">
    <reaction evidence="5">
        <text>glucuronate acceptor + UDP-alpha-D-glucuronate = acceptor beta-D-glucuronoside + UDP + H(+)</text>
        <dbReference type="Rhea" id="RHEA:21032"/>
        <dbReference type="ChEBI" id="CHEBI:15378"/>
        <dbReference type="ChEBI" id="CHEBI:58052"/>
        <dbReference type="ChEBI" id="CHEBI:58223"/>
        <dbReference type="ChEBI" id="CHEBI:132367"/>
        <dbReference type="ChEBI" id="CHEBI:132368"/>
        <dbReference type="EC" id="2.4.1.17"/>
    </reaction>
</comment>
<keyword evidence="5" id="KW-1133">Transmembrane helix</keyword>
<dbReference type="OMA" id="MMEEMFA"/>
<dbReference type="GO" id="GO:0016020">
    <property type="term" value="C:membrane"/>
    <property type="evidence" value="ECO:0007669"/>
    <property type="project" value="UniProtKB-SubCell"/>
</dbReference>
<organism evidence="6 7">
    <name type="scientific">Biomphalaria glabrata</name>
    <name type="common">Bloodfluke planorb</name>
    <name type="synonym">Freshwater snail</name>
    <dbReference type="NCBI Taxonomy" id="6526"/>
    <lineage>
        <taxon>Eukaryota</taxon>
        <taxon>Metazoa</taxon>
        <taxon>Spiralia</taxon>
        <taxon>Lophotrochozoa</taxon>
        <taxon>Mollusca</taxon>
        <taxon>Gastropoda</taxon>
        <taxon>Heterobranchia</taxon>
        <taxon>Euthyneura</taxon>
        <taxon>Panpulmonata</taxon>
        <taxon>Hygrophila</taxon>
        <taxon>Lymnaeoidea</taxon>
        <taxon>Planorbidae</taxon>
        <taxon>Biomphalaria</taxon>
    </lineage>
</organism>
<proteinExistence type="inferred from homology"/>
<keyword evidence="2 4" id="KW-0328">Glycosyltransferase</keyword>
<dbReference type="PANTHER" id="PTHR48043:SF145">
    <property type="entry name" value="FI06409P-RELATED"/>
    <property type="match status" value="1"/>
</dbReference>
<dbReference type="FunFam" id="3.40.50.2000:FF:000021">
    <property type="entry name" value="UDP-glucuronosyltransferase"/>
    <property type="match status" value="1"/>
</dbReference>
<keyword evidence="3 4" id="KW-0808">Transferase</keyword>
<dbReference type="InterPro" id="IPR050271">
    <property type="entry name" value="UDP-glycosyltransferase"/>
</dbReference>
<feature type="transmembrane region" description="Helical" evidence="5">
    <location>
        <begin position="476"/>
        <end position="503"/>
    </location>
</feature>
<evidence type="ECO:0000313" key="6">
    <source>
        <dbReference type="Proteomes" id="UP001165740"/>
    </source>
</evidence>
<keyword evidence="5" id="KW-0472">Membrane</keyword>
<accession>A0A9W2Z1L8</accession>
<dbReference type="Gene3D" id="3.40.50.2000">
    <property type="entry name" value="Glycogen Phosphorylase B"/>
    <property type="match status" value="1"/>
</dbReference>
<keyword evidence="6" id="KW-1185">Reference proteome</keyword>
<dbReference type="Pfam" id="PF00201">
    <property type="entry name" value="UDPGT"/>
    <property type="match status" value="1"/>
</dbReference>
<dbReference type="OrthoDB" id="5835829at2759"/>
<protein>
    <recommendedName>
        <fullName evidence="5">UDP-glucuronosyltransferase</fullName>
        <ecNumber evidence="5">2.4.1.17</ecNumber>
    </recommendedName>
</protein>
<dbReference type="InterPro" id="IPR002213">
    <property type="entry name" value="UDP_glucos_trans"/>
</dbReference>
<evidence type="ECO:0000313" key="7">
    <source>
        <dbReference type="RefSeq" id="XP_055868841.1"/>
    </source>
</evidence>
<dbReference type="RefSeq" id="XP_055868842.1">
    <property type="nucleotide sequence ID" value="XM_056012867.1"/>
</dbReference>
<dbReference type="RefSeq" id="XP_055868841.1">
    <property type="nucleotide sequence ID" value="XM_056012866.1"/>
</dbReference>
<dbReference type="Proteomes" id="UP001165740">
    <property type="component" value="Chromosome 15"/>
</dbReference>
<dbReference type="AlphaFoldDB" id="A0A9W2Z1L8"/>
<comment type="subcellular location">
    <subcellularLocation>
        <location evidence="5">Membrane</location>
        <topology evidence="5">Single-pass membrane protein</topology>
    </subcellularLocation>
</comment>
<sequence>MKDIVSLDVYLLAICVVITGNCCYGKTVIMFPIPTRSYVLYHSKIAMALAELGHSVHICLTEHSAKEGLVRESDRVHFLIYGQNLGNVEQTLLLSTNLVEKFWKRETVGLGMSSLKPLADHIRHFVTEVMSDNVFIEKYKSLNPDLFILESTVLVLNMVVLPYAMGTPFALLGTFHDMILTRTPFSPAVEPFPHASFTNRMTFLERVESTLMCLARLTIDPLTDDSLVASFAPHKPQLSVYNILRRAEVFIAETDSILDYPRPMMVNTKLIGGSSATEPRALQGQFKTFVNESPKGLAVVTFGASDHKVPASILDKMMSAFTQLDLSVIWKRDNMTSPVPPNVLTSEWIPQNDLLGHPKTKVFVSHCGKNGQYESLYQGVPILCLPIYGDQFYNSKRIVTKEFGLDADIRDITSEELAQLIQRVAYDPKYRNNIQKASMLFKELYKVPSKEAAYWFDHVMRYGGDYMRSPGQEMPFYQFLLLDVMAFVTLVVVISLLIMYAIFRLCFTWIQKRRHEKIKLQ</sequence>
<evidence type="ECO:0000313" key="8">
    <source>
        <dbReference type="RefSeq" id="XP_055868842.1"/>
    </source>
</evidence>
<evidence type="ECO:0000256" key="1">
    <source>
        <dbReference type="ARBA" id="ARBA00009995"/>
    </source>
</evidence>
<evidence type="ECO:0000256" key="3">
    <source>
        <dbReference type="ARBA" id="ARBA00022679"/>
    </source>
</evidence>
<dbReference type="InterPro" id="IPR035595">
    <property type="entry name" value="UDP_glycos_trans_CS"/>
</dbReference>
<dbReference type="CDD" id="cd03784">
    <property type="entry name" value="GT1_Gtf-like"/>
    <property type="match status" value="1"/>
</dbReference>
<name>A0A9W2Z1L8_BIOGL</name>
<keyword evidence="5" id="KW-0812">Transmembrane</keyword>
<dbReference type="SUPFAM" id="SSF53756">
    <property type="entry name" value="UDP-Glycosyltransferase/glycogen phosphorylase"/>
    <property type="match status" value="1"/>
</dbReference>
<gene>
    <name evidence="7 8" type="primary">LOC129923134</name>
</gene>
<comment type="similarity">
    <text evidence="1 4">Belongs to the UDP-glycosyltransferase family.</text>
</comment>
<evidence type="ECO:0000256" key="5">
    <source>
        <dbReference type="RuleBase" id="RU362059"/>
    </source>
</evidence>
<evidence type="ECO:0000256" key="2">
    <source>
        <dbReference type="ARBA" id="ARBA00022676"/>
    </source>
</evidence>
<dbReference type="PANTHER" id="PTHR48043">
    <property type="entry name" value="EG:EG0003.4 PROTEIN-RELATED"/>
    <property type="match status" value="1"/>
</dbReference>
<dbReference type="GO" id="GO:0015020">
    <property type="term" value="F:glucuronosyltransferase activity"/>
    <property type="evidence" value="ECO:0007669"/>
    <property type="project" value="UniProtKB-EC"/>
</dbReference>
<reference evidence="7 8" key="1">
    <citation type="submission" date="2025-04" db="UniProtKB">
        <authorList>
            <consortium name="RefSeq"/>
        </authorList>
    </citation>
    <scope>IDENTIFICATION</scope>
</reference>
<evidence type="ECO:0000256" key="4">
    <source>
        <dbReference type="RuleBase" id="RU003718"/>
    </source>
</evidence>
<dbReference type="GeneID" id="129923134"/>
<dbReference type="PROSITE" id="PS00375">
    <property type="entry name" value="UDPGT"/>
    <property type="match status" value="1"/>
</dbReference>
<dbReference type="EC" id="2.4.1.17" evidence="5"/>